<dbReference type="GO" id="GO:0046872">
    <property type="term" value="F:metal ion binding"/>
    <property type="evidence" value="ECO:0007669"/>
    <property type="project" value="UniProtKB-KW"/>
</dbReference>
<evidence type="ECO:0000256" key="3">
    <source>
        <dbReference type="ARBA" id="ARBA00023004"/>
    </source>
</evidence>
<keyword evidence="4" id="KW-0411">Iron-sulfur</keyword>
<reference evidence="5" key="1">
    <citation type="journal article" date="2020" name="Biotechnol. Biofuels">
        <title>New insights from the biogas microbiome by comprehensive genome-resolved metagenomics of nearly 1600 species originating from multiple anaerobic digesters.</title>
        <authorList>
            <person name="Campanaro S."/>
            <person name="Treu L."/>
            <person name="Rodriguez-R L.M."/>
            <person name="Kovalovszki A."/>
            <person name="Ziels R.M."/>
            <person name="Maus I."/>
            <person name="Zhu X."/>
            <person name="Kougias P.G."/>
            <person name="Basile A."/>
            <person name="Luo G."/>
            <person name="Schluter A."/>
            <person name="Konstantinidis K.T."/>
            <person name="Angelidaki I."/>
        </authorList>
    </citation>
    <scope>NUCLEOTIDE SEQUENCE</scope>
    <source>
        <strain evidence="5">AS06rmzACSIP_7</strain>
    </source>
</reference>
<protein>
    <submittedName>
        <fullName evidence="5">2-hydroxyacyl-CoA dehydratase</fullName>
    </submittedName>
</protein>
<sequence length="408" mass="46742">MSEKLTSKQMSKKITDEYMEEAFHAHELGKLIGYSTAISPVELFVAHDIIPIYPENHAVANLTAKKGAELCSVVEGMGYTNHLCAYARSDLGYRATGKTVTRGIPDPDLFLACNAQCFTLTKWFQVLARKGNLPVFVFDTPEYVMDNKTREEIVKYCVLQLKELIGFLEEVTKKKFDYDRLREVMKYSAQSSILYKKFLDMAQYKPSPISIFDALIGMAIAVYRRGTPECVEYYQTLCDEIQAKVDQGIGVLPKEKEKYRLYWENLPVWFKFSDHAKLLGSYGGVILTSLYVHAWSFEFDLDKDPLLTLAENYVSRFSNSTIEDRAVMATDLFKRYSMNGMIMFMNRSCKAVSFAVPTLKDVLTKQTGIPALVFESDMGDQRFYSETQIRTRIEAYFETLDRLQLKTA</sequence>
<dbReference type="EMBL" id="JAAYEE010000077">
    <property type="protein sequence ID" value="NLW34731.1"/>
    <property type="molecule type" value="Genomic_DNA"/>
</dbReference>
<accession>A0A971M3A0</accession>
<gene>
    <name evidence="5" type="ORF">GXY80_04510</name>
</gene>
<keyword evidence="3" id="KW-0408">Iron</keyword>
<name>A0A971M3A0_9BACT</name>
<comment type="similarity">
    <text evidence="1">Belongs to the FldB/FldC dehydratase alpha/beta subunit family.</text>
</comment>
<dbReference type="InterPro" id="IPR010327">
    <property type="entry name" value="FldB/FldC_alpha/beta"/>
</dbReference>
<proteinExistence type="inferred from homology"/>
<reference evidence="5" key="2">
    <citation type="submission" date="2020-01" db="EMBL/GenBank/DDBJ databases">
        <authorList>
            <person name="Campanaro S."/>
        </authorList>
    </citation>
    <scope>NUCLEOTIDE SEQUENCE</scope>
    <source>
        <strain evidence="5">AS06rmzACSIP_7</strain>
    </source>
</reference>
<dbReference type="AlphaFoldDB" id="A0A971M3A0"/>
<comment type="caution">
    <text evidence="5">The sequence shown here is derived from an EMBL/GenBank/DDBJ whole genome shotgun (WGS) entry which is preliminary data.</text>
</comment>
<dbReference type="Gene3D" id="3.40.50.11900">
    <property type="match status" value="1"/>
</dbReference>
<dbReference type="PANTHER" id="PTHR30548:SF4">
    <property type="entry name" value="SUBUNIT OF OXYGEN-SENSITIVE 2-HYDROXYISOCAPROYL-COA DEHYDRATASE"/>
    <property type="match status" value="1"/>
</dbReference>
<dbReference type="GO" id="GO:0051536">
    <property type="term" value="F:iron-sulfur cluster binding"/>
    <property type="evidence" value="ECO:0007669"/>
    <property type="project" value="UniProtKB-KW"/>
</dbReference>
<dbReference type="Proteomes" id="UP000777265">
    <property type="component" value="Unassembled WGS sequence"/>
</dbReference>
<evidence type="ECO:0000313" key="6">
    <source>
        <dbReference type="Proteomes" id="UP000777265"/>
    </source>
</evidence>
<keyword evidence="2" id="KW-0479">Metal-binding</keyword>
<dbReference type="Pfam" id="PF06050">
    <property type="entry name" value="HGD-D"/>
    <property type="match status" value="1"/>
</dbReference>
<evidence type="ECO:0000256" key="1">
    <source>
        <dbReference type="ARBA" id="ARBA00005806"/>
    </source>
</evidence>
<evidence type="ECO:0000256" key="4">
    <source>
        <dbReference type="ARBA" id="ARBA00023014"/>
    </source>
</evidence>
<dbReference type="Gene3D" id="3.40.50.11890">
    <property type="match status" value="1"/>
</dbReference>
<evidence type="ECO:0000313" key="5">
    <source>
        <dbReference type="EMBL" id="NLW34731.1"/>
    </source>
</evidence>
<dbReference type="PANTHER" id="PTHR30548">
    <property type="entry name" value="2-HYDROXYGLUTARYL-COA DEHYDRATASE, D-COMPONENT-RELATED"/>
    <property type="match status" value="1"/>
</dbReference>
<evidence type="ECO:0000256" key="2">
    <source>
        <dbReference type="ARBA" id="ARBA00022723"/>
    </source>
</evidence>
<organism evidence="5 6">
    <name type="scientific">Syntrophorhabdus aromaticivorans</name>
    <dbReference type="NCBI Taxonomy" id="328301"/>
    <lineage>
        <taxon>Bacteria</taxon>
        <taxon>Pseudomonadati</taxon>
        <taxon>Thermodesulfobacteriota</taxon>
        <taxon>Syntrophorhabdia</taxon>
        <taxon>Syntrophorhabdales</taxon>
        <taxon>Syntrophorhabdaceae</taxon>
        <taxon>Syntrophorhabdus</taxon>
    </lineage>
</organism>